<evidence type="ECO:0000256" key="4">
    <source>
        <dbReference type="ARBA" id="ARBA00013174"/>
    </source>
</evidence>
<keyword evidence="7 15" id="KW-0808">Transferase</keyword>
<keyword evidence="8 16" id="KW-0812">Transmembrane</keyword>
<dbReference type="InterPro" id="IPR004533">
    <property type="entry name" value="CDP-diaglyc--ser_O-PTrfase"/>
</dbReference>
<evidence type="ECO:0000256" key="6">
    <source>
        <dbReference type="ARBA" id="ARBA00022516"/>
    </source>
</evidence>
<evidence type="ECO:0000256" key="13">
    <source>
        <dbReference type="ARBA" id="ARBA00023264"/>
    </source>
</evidence>
<comment type="caution">
    <text evidence="18">The sequence shown here is derived from an EMBL/GenBank/DDBJ whole genome shotgun (WGS) entry which is preliminary data.</text>
</comment>
<evidence type="ECO:0000256" key="11">
    <source>
        <dbReference type="ARBA" id="ARBA00023136"/>
    </source>
</evidence>
<evidence type="ECO:0000256" key="12">
    <source>
        <dbReference type="ARBA" id="ARBA00023209"/>
    </source>
</evidence>
<feature type="domain" description="CDP-alcohol phosphatidyltransferase C-terminal" evidence="17">
    <location>
        <begin position="206"/>
        <end position="238"/>
    </location>
</feature>
<dbReference type="Gene3D" id="1.20.120.1760">
    <property type="match status" value="1"/>
</dbReference>
<dbReference type="EMBL" id="JAMZFT010000001">
    <property type="protein sequence ID" value="MCP1335617.1"/>
    <property type="molecule type" value="Genomic_DNA"/>
</dbReference>
<evidence type="ECO:0000313" key="19">
    <source>
        <dbReference type="Proteomes" id="UP001055804"/>
    </source>
</evidence>
<organism evidence="18 19">
    <name type="scientific">Futiania mangrovi</name>
    <dbReference type="NCBI Taxonomy" id="2959716"/>
    <lineage>
        <taxon>Bacteria</taxon>
        <taxon>Pseudomonadati</taxon>
        <taxon>Pseudomonadota</taxon>
        <taxon>Alphaproteobacteria</taxon>
        <taxon>Futianiales</taxon>
        <taxon>Futianiaceae</taxon>
        <taxon>Futiania</taxon>
    </lineage>
</organism>
<dbReference type="EC" id="2.7.8.8" evidence="4"/>
<dbReference type="GO" id="GO:0008654">
    <property type="term" value="P:phospholipid biosynthetic process"/>
    <property type="evidence" value="ECO:0007669"/>
    <property type="project" value="UniProtKB-KW"/>
</dbReference>
<keyword evidence="10" id="KW-0443">Lipid metabolism</keyword>
<keyword evidence="19" id="KW-1185">Reference proteome</keyword>
<dbReference type="AlphaFoldDB" id="A0A9J6PAZ0"/>
<comment type="subcellular location">
    <subcellularLocation>
        <location evidence="2">Endomembrane system</location>
        <topology evidence="2">Multi-pass membrane protein</topology>
    </subcellularLocation>
</comment>
<evidence type="ECO:0000313" key="18">
    <source>
        <dbReference type="EMBL" id="MCP1335617.1"/>
    </source>
</evidence>
<evidence type="ECO:0000256" key="9">
    <source>
        <dbReference type="ARBA" id="ARBA00022989"/>
    </source>
</evidence>
<evidence type="ECO:0000256" key="16">
    <source>
        <dbReference type="SAM" id="Phobius"/>
    </source>
</evidence>
<dbReference type="GO" id="GO:0003882">
    <property type="term" value="F:CDP-diacylglycerol-serine O-phosphatidyltransferase activity"/>
    <property type="evidence" value="ECO:0007669"/>
    <property type="project" value="UniProtKB-EC"/>
</dbReference>
<keyword evidence="9 16" id="KW-1133">Transmembrane helix</keyword>
<feature type="transmembrane region" description="Helical" evidence="16">
    <location>
        <begin position="104"/>
        <end position="122"/>
    </location>
</feature>
<feature type="transmembrane region" description="Helical" evidence="16">
    <location>
        <begin position="18"/>
        <end position="37"/>
    </location>
</feature>
<gene>
    <name evidence="18" type="primary">pssA</name>
    <name evidence="18" type="ORF">NJQ99_04275</name>
</gene>
<feature type="transmembrane region" description="Helical" evidence="16">
    <location>
        <begin position="170"/>
        <end position="191"/>
    </location>
</feature>
<dbReference type="PROSITE" id="PS00379">
    <property type="entry name" value="CDP_ALCOHOL_P_TRANSF"/>
    <property type="match status" value="1"/>
</dbReference>
<dbReference type="Pfam" id="PF08009">
    <property type="entry name" value="CDP-OH_P_tran_2"/>
    <property type="match status" value="1"/>
</dbReference>
<sequence>MTGLGGPRLRGRLSLRSLAPNILTVLGLAAGLSSIRLGHEGRFEAAATMIVLAAIFDGLDGRVARWLKGTSKFGAELDSLADFVSFGVAPGVVIYAWTLGDLGGIGWIVALAYAICCALRLARFNVMSAEGTKPPWANDFFVGVPAPAGAALALLPMFLSHFGLDWIREAPAAIAVYMGGVAALMVSRVPTWSFKRMAFPRDQAVLILLVVGLFGAVLVIYPWATLSMLGIAYLASIPISWRAFRERWHTGPPEPPTDLR</sequence>
<evidence type="ECO:0000256" key="1">
    <source>
        <dbReference type="ARBA" id="ARBA00000287"/>
    </source>
</evidence>
<dbReference type="InterPro" id="IPR048254">
    <property type="entry name" value="CDP_ALCOHOL_P_TRANSF_CS"/>
</dbReference>
<dbReference type="GO" id="GO:0012505">
    <property type="term" value="C:endomembrane system"/>
    <property type="evidence" value="ECO:0007669"/>
    <property type="project" value="UniProtKB-SubCell"/>
</dbReference>
<dbReference type="Pfam" id="PF01066">
    <property type="entry name" value="CDP-OH_P_transf"/>
    <property type="match status" value="1"/>
</dbReference>
<dbReference type="PANTHER" id="PTHR14269:SF61">
    <property type="entry name" value="CDP-DIACYLGLYCEROL--SERINE O-PHOSPHATIDYLTRANSFERASE"/>
    <property type="match status" value="1"/>
</dbReference>
<evidence type="ECO:0000256" key="7">
    <source>
        <dbReference type="ARBA" id="ARBA00022679"/>
    </source>
</evidence>
<protein>
    <recommendedName>
        <fullName evidence="5">CDP-diacylglycerol--serine O-phosphatidyltransferase</fullName>
        <ecNumber evidence="4">2.7.8.8</ecNumber>
    </recommendedName>
    <alternativeName>
        <fullName evidence="14">Phosphatidylserine synthase</fullName>
    </alternativeName>
</protein>
<dbReference type="InterPro" id="IPR050324">
    <property type="entry name" value="CDP-alcohol_PTase-I"/>
</dbReference>
<dbReference type="NCBIfam" id="TIGR00473">
    <property type="entry name" value="pssA"/>
    <property type="match status" value="1"/>
</dbReference>
<dbReference type="InterPro" id="IPR000462">
    <property type="entry name" value="CDP-OH_P_trans"/>
</dbReference>
<dbReference type="Proteomes" id="UP001055804">
    <property type="component" value="Unassembled WGS sequence"/>
</dbReference>
<keyword evidence="12" id="KW-0594">Phospholipid biosynthesis</keyword>
<evidence type="ECO:0000256" key="10">
    <source>
        <dbReference type="ARBA" id="ARBA00023098"/>
    </source>
</evidence>
<dbReference type="InterPro" id="IPR043130">
    <property type="entry name" value="CDP-OH_PTrfase_TM_dom"/>
</dbReference>
<proteinExistence type="inferred from homology"/>
<dbReference type="PANTHER" id="PTHR14269">
    <property type="entry name" value="CDP-DIACYLGLYCEROL--GLYCEROL-3-PHOSPHATE 3-PHOSPHATIDYLTRANSFERASE-RELATED"/>
    <property type="match status" value="1"/>
</dbReference>
<name>A0A9J6PAZ0_9PROT</name>
<reference evidence="18" key="1">
    <citation type="submission" date="2022-06" db="EMBL/GenBank/DDBJ databases">
        <title>Isolation and Genomics of Futiania mangrovii gen. nov., sp. nov., a Rare and Metabolically-versatile member in the Class Alphaproteobacteria.</title>
        <authorList>
            <person name="Liu L."/>
            <person name="Huang W.-C."/>
            <person name="Pan J."/>
            <person name="Li J."/>
            <person name="Huang Y."/>
            <person name="Du H."/>
            <person name="Liu Y."/>
            <person name="Li M."/>
        </authorList>
    </citation>
    <scope>NUCLEOTIDE SEQUENCE</scope>
    <source>
        <strain evidence="18">FT118</strain>
    </source>
</reference>
<feature type="transmembrane region" description="Helical" evidence="16">
    <location>
        <begin position="203"/>
        <end position="221"/>
    </location>
</feature>
<keyword evidence="11 16" id="KW-0472">Membrane</keyword>
<dbReference type="InterPro" id="IPR012616">
    <property type="entry name" value="CDP-OH_P_trans_C"/>
</dbReference>
<evidence type="ECO:0000256" key="14">
    <source>
        <dbReference type="ARBA" id="ARBA00032361"/>
    </source>
</evidence>
<evidence type="ECO:0000256" key="8">
    <source>
        <dbReference type="ARBA" id="ARBA00022692"/>
    </source>
</evidence>
<evidence type="ECO:0000256" key="5">
    <source>
        <dbReference type="ARBA" id="ARBA00017171"/>
    </source>
</evidence>
<dbReference type="GO" id="GO:0016020">
    <property type="term" value="C:membrane"/>
    <property type="evidence" value="ECO:0007669"/>
    <property type="project" value="InterPro"/>
</dbReference>
<comment type="similarity">
    <text evidence="3 15">Belongs to the CDP-alcohol phosphatidyltransferase class-I family.</text>
</comment>
<comment type="catalytic activity">
    <reaction evidence="1">
        <text>a CDP-1,2-diacyl-sn-glycerol + L-serine = a 1,2-diacyl-sn-glycero-3-phospho-L-serine + CMP + H(+)</text>
        <dbReference type="Rhea" id="RHEA:16913"/>
        <dbReference type="ChEBI" id="CHEBI:15378"/>
        <dbReference type="ChEBI" id="CHEBI:33384"/>
        <dbReference type="ChEBI" id="CHEBI:57262"/>
        <dbReference type="ChEBI" id="CHEBI:58332"/>
        <dbReference type="ChEBI" id="CHEBI:60377"/>
        <dbReference type="EC" id="2.7.8.8"/>
    </reaction>
</comment>
<dbReference type="RefSeq" id="WP_269331555.1">
    <property type="nucleotide sequence ID" value="NZ_JAMZFT010000001.1"/>
</dbReference>
<evidence type="ECO:0000256" key="3">
    <source>
        <dbReference type="ARBA" id="ARBA00010441"/>
    </source>
</evidence>
<evidence type="ECO:0000256" key="15">
    <source>
        <dbReference type="RuleBase" id="RU003750"/>
    </source>
</evidence>
<evidence type="ECO:0000256" key="2">
    <source>
        <dbReference type="ARBA" id="ARBA00004127"/>
    </source>
</evidence>
<feature type="transmembrane region" description="Helical" evidence="16">
    <location>
        <begin position="142"/>
        <end position="164"/>
    </location>
</feature>
<accession>A0A9J6PAZ0</accession>
<keyword evidence="13" id="KW-1208">Phospholipid metabolism</keyword>
<evidence type="ECO:0000259" key="17">
    <source>
        <dbReference type="Pfam" id="PF08009"/>
    </source>
</evidence>
<keyword evidence="6" id="KW-0444">Lipid biosynthesis</keyword>